<organism evidence="8 9">
    <name type="scientific">Pisolithus tinctorius Marx 270</name>
    <dbReference type="NCBI Taxonomy" id="870435"/>
    <lineage>
        <taxon>Eukaryota</taxon>
        <taxon>Fungi</taxon>
        <taxon>Dikarya</taxon>
        <taxon>Basidiomycota</taxon>
        <taxon>Agaricomycotina</taxon>
        <taxon>Agaricomycetes</taxon>
        <taxon>Agaricomycetidae</taxon>
        <taxon>Boletales</taxon>
        <taxon>Sclerodermatineae</taxon>
        <taxon>Pisolithaceae</taxon>
        <taxon>Pisolithus</taxon>
    </lineage>
</organism>
<keyword evidence="3 6" id="KW-0349">Heme</keyword>
<accession>A0A0C3JXJ6</accession>
<protein>
    <recommendedName>
        <fullName evidence="10">Cytochrome P450</fullName>
    </recommendedName>
</protein>
<dbReference type="HOGENOM" id="CLU_018012_5_2_1"/>
<dbReference type="InterPro" id="IPR001128">
    <property type="entry name" value="Cyt_P450"/>
</dbReference>
<dbReference type="GO" id="GO:0020037">
    <property type="term" value="F:heme binding"/>
    <property type="evidence" value="ECO:0007669"/>
    <property type="project" value="InterPro"/>
</dbReference>
<dbReference type="InterPro" id="IPR050529">
    <property type="entry name" value="CYP450_sterol_14alpha_dmase"/>
</dbReference>
<evidence type="ECO:0000256" key="2">
    <source>
        <dbReference type="ARBA" id="ARBA00010617"/>
    </source>
</evidence>
<keyword evidence="7" id="KW-0732">Signal</keyword>
<dbReference type="InterPro" id="IPR002403">
    <property type="entry name" value="Cyt_P450_E_grp-IV"/>
</dbReference>
<reference evidence="8 9" key="1">
    <citation type="submission" date="2014-04" db="EMBL/GenBank/DDBJ databases">
        <authorList>
            <consortium name="DOE Joint Genome Institute"/>
            <person name="Kuo A."/>
            <person name="Kohler A."/>
            <person name="Costa M.D."/>
            <person name="Nagy L.G."/>
            <person name="Floudas D."/>
            <person name="Copeland A."/>
            <person name="Barry K.W."/>
            <person name="Cichocki N."/>
            <person name="Veneault-Fourrey C."/>
            <person name="LaButti K."/>
            <person name="Lindquist E.A."/>
            <person name="Lipzen A."/>
            <person name="Lundell T."/>
            <person name="Morin E."/>
            <person name="Murat C."/>
            <person name="Sun H."/>
            <person name="Tunlid A."/>
            <person name="Henrissat B."/>
            <person name="Grigoriev I.V."/>
            <person name="Hibbett D.S."/>
            <person name="Martin F."/>
            <person name="Nordberg H.P."/>
            <person name="Cantor M.N."/>
            <person name="Hua S.X."/>
        </authorList>
    </citation>
    <scope>NUCLEOTIDE SEQUENCE [LARGE SCALE GENOMIC DNA]</scope>
    <source>
        <strain evidence="8 9">Marx 270</strain>
    </source>
</reference>
<evidence type="ECO:0008006" key="10">
    <source>
        <dbReference type="Google" id="ProtNLM"/>
    </source>
</evidence>
<dbReference type="Gene3D" id="1.10.630.10">
    <property type="entry name" value="Cytochrome P450"/>
    <property type="match status" value="1"/>
</dbReference>
<dbReference type="Pfam" id="PF00067">
    <property type="entry name" value="p450"/>
    <property type="match status" value="2"/>
</dbReference>
<dbReference type="GO" id="GO:0016705">
    <property type="term" value="F:oxidoreductase activity, acting on paired donors, with incorporation or reduction of molecular oxygen"/>
    <property type="evidence" value="ECO:0007669"/>
    <property type="project" value="InterPro"/>
</dbReference>
<dbReference type="OrthoDB" id="3366823at2759"/>
<comment type="similarity">
    <text evidence="2">Belongs to the cytochrome P450 family.</text>
</comment>
<dbReference type="PRINTS" id="PR00465">
    <property type="entry name" value="EP450IV"/>
</dbReference>
<gene>
    <name evidence="8" type="ORF">M404DRAFT_992067</name>
</gene>
<dbReference type="InParanoid" id="A0A0C3JXJ6"/>
<feature type="signal peptide" evidence="7">
    <location>
        <begin position="1"/>
        <end position="16"/>
    </location>
</feature>
<dbReference type="InterPro" id="IPR036396">
    <property type="entry name" value="Cyt_P450_sf"/>
</dbReference>
<evidence type="ECO:0000313" key="8">
    <source>
        <dbReference type="EMBL" id="KIO13833.1"/>
    </source>
</evidence>
<keyword evidence="9" id="KW-1185">Reference proteome</keyword>
<reference evidence="9" key="2">
    <citation type="submission" date="2015-01" db="EMBL/GenBank/DDBJ databases">
        <title>Evolutionary Origins and Diversification of the Mycorrhizal Mutualists.</title>
        <authorList>
            <consortium name="DOE Joint Genome Institute"/>
            <consortium name="Mycorrhizal Genomics Consortium"/>
            <person name="Kohler A."/>
            <person name="Kuo A."/>
            <person name="Nagy L.G."/>
            <person name="Floudas D."/>
            <person name="Copeland A."/>
            <person name="Barry K.W."/>
            <person name="Cichocki N."/>
            <person name="Veneault-Fourrey C."/>
            <person name="LaButti K."/>
            <person name="Lindquist E.A."/>
            <person name="Lipzen A."/>
            <person name="Lundell T."/>
            <person name="Morin E."/>
            <person name="Murat C."/>
            <person name="Riley R."/>
            <person name="Ohm R."/>
            <person name="Sun H."/>
            <person name="Tunlid A."/>
            <person name="Henrissat B."/>
            <person name="Grigoriev I.V."/>
            <person name="Hibbett D.S."/>
            <person name="Martin F."/>
        </authorList>
    </citation>
    <scope>NUCLEOTIDE SEQUENCE [LARGE SCALE GENOMIC DNA]</scope>
    <source>
        <strain evidence="9">Marx 270</strain>
    </source>
</reference>
<dbReference type="GO" id="GO:0005506">
    <property type="term" value="F:iron ion binding"/>
    <property type="evidence" value="ECO:0007669"/>
    <property type="project" value="InterPro"/>
</dbReference>
<feature type="chain" id="PRO_5002175524" description="Cytochrome P450" evidence="7">
    <location>
        <begin position="17"/>
        <end position="486"/>
    </location>
</feature>
<dbReference type="PANTHER" id="PTHR24304:SF2">
    <property type="entry name" value="24-HYDROXYCHOLESTEROL 7-ALPHA-HYDROXYLASE"/>
    <property type="match status" value="1"/>
</dbReference>
<dbReference type="Proteomes" id="UP000054217">
    <property type="component" value="Unassembled WGS sequence"/>
</dbReference>
<dbReference type="AlphaFoldDB" id="A0A0C3JXJ6"/>
<dbReference type="SUPFAM" id="SSF48264">
    <property type="entry name" value="Cytochrome P450"/>
    <property type="match status" value="1"/>
</dbReference>
<dbReference type="GO" id="GO:0008395">
    <property type="term" value="F:steroid hydroxylase activity"/>
    <property type="evidence" value="ECO:0007669"/>
    <property type="project" value="TreeGrafter"/>
</dbReference>
<name>A0A0C3JXJ6_PISTI</name>
<evidence type="ECO:0000256" key="1">
    <source>
        <dbReference type="ARBA" id="ARBA00001971"/>
    </source>
</evidence>
<evidence type="ECO:0000313" key="9">
    <source>
        <dbReference type="Proteomes" id="UP000054217"/>
    </source>
</evidence>
<dbReference type="STRING" id="870435.A0A0C3JXJ6"/>
<evidence type="ECO:0000256" key="4">
    <source>
        <dbReference type="ARBA" id="ARBA00022723"/>
    </source>
</evidence>
<dbReference type="EMBL" id="KN831945">
    <property type="protein sequence ID" value="KIO13833.1"/>
    <property type="molecule type" value="Genomic_DNA"/>
</dbReference>
<feature type="binding site" description="axial binding residue" evidence="6">
    <location>
        <position position="425"/>
    </location>
    <ligand>
        <name>heme</name>
        <dbReference type="ChEBI" id="CHEBI:30413"/>
    </ligand>
    <ligandPart>
        <name>Fe</name>
        <dbReference type="ChEBI" id="CHEBI:18248"/>
    </ligandPart>
</feature>
<dbReference type="PANTHER" id="PTHR24304">
    <property type="entry name" value="CYTOCHROME P450 FAMILY 7"/>
    <property type="match status" value="1"/>
</dbReference>
<evidence type="ECO:0000256" key="5">
    <source>
        <dbReference type="ARBA" id="ARBA00023004"/>
    </source>
</evidence>
<proteinExistence type="inferred from homology"/>
<evidence type="ECO:0000256" key="6">
    <source>
        <dbReference type="PIRSR" id="PIRSR602403-1"/>
    </source>
</evidence>
<evidence type="ECO:0000256" key="7">
    <source>
        <dbReference type="SAM" id="SignalP"/>
    </source>
</evidence>
<keyword evidence="4 6" id="KW-0479">Metal-binding</keyword>
<sequence length="486" mass="55605">MSLLVVGFIAIAIVFAFSSLSSKRPASSPPRVPSVLPWFGTALSFISSPDEFLARCRKQYGNVFRMLLGGREVVVVSSISAISSIYAADHNVLGTHETHNALYAAVSGGKGNSTEVYRVVSHLIFPMVDQRLSRRSMGDLTAPIAQALYGKLKPYTQMKNARVTLMKFLTEPLCFATNVIMFGTRYPQDTYEDLRILDETMPERFYSVPFWFWPSVKARKRMLRQIDDYLSTRDFSAEEDGWIGSAFKKLFRENDVARHEACCHLLTFQWGMHTNTFGIALWFFLFLFSHPDALHAIRNEVDRAIKEDFGDLDSFLASVNPQVLDRPCFTSLTSALLETMRLTAIFVALRVAETDLQLKDRGGTVTVRKGEYVLGNVQAVHMDESEYPDHRKFVFDRFAHNDHREGRLPTDGQPWFSFAAGRHLCKGRYLAMYELKLVAIIYLYLFDFTPVNHESRSWWPPRTTRRNLGIPRAEEVFVDIRLRHHA</sequence>
<comment type="cofactor">
    <cofactor evidence="1 6">
        <name>heme</name>
        <dbReference type="ChEBI" id="CHEBI:30413"/>
    </cofactor>
</comment>
<keyword evidence="5 6" id="KW-0408">Iron</keyword>
<evidence type="ECO:0000256" key="3">
    <source>
        <dbReference type="ARBA" id="ARBA00022617"/>
    </source>
</evidence>